<feature type="binding site" evidence="13">
    <location>
        <position position="165"/>
    </location>
    <ligand>
        <name>thiamine diphosphate</name>
        <dbReference type="ChEBI" id="CHEBI:58937"/>
    </ligand>
</feature>
<feature type="active site" description="Proton donor" evidence="11">
    <location>
        <position position="415"/>
    </location>
</feature>
<feature type="region of interest" description="Disordered" evidence="17">
    <location>
        <begin position="108"/>
        <end position="127"/>
    </location>
</feature>
<feature type="site" description="Important for catalytic activity" evidence="15">
    <location>
        <position position="268"/>
    </location>
</feature>
<dbReference type="InterPro" id="IPR009014">
    <property type="entry name" value="Transketo_C/PFOR_II"/>
</dbReference>
<evidence type="ECO:0000256" key="15">
    <source>
        <dbReference type="PIRSR" id="PIRSR605478-5"/>
    </source>
</evidence>
<evidence type="ECO:0000256" key="10">
    <source>
        <dbReference type="NCBIfam" id="TIGR00232"/>
    </source>
</evidence>
<comment type="subunit">
    <text evidence="2 16">Homodimer.</text>
</comment>
<evidence type="ECO:0000256" key="5">
    <source>
        <dbReference type="ARBA" id="ARBA00022723"/>
    </source>
</evidence>
<comment type="caution">
    <text evidence="19">The sequence shown here is derived from an EMBL/GenBank/DDBJ whole genome shotgun (WGS) entry which is preliminary data.</text>
</comment>
<feature type="binding site" evidence="14">
    <location>
        <position position="194"/>
    </location>
    <ligand>
        <name>Mg(2+)</name>
        <dbReference type="ChEBI" id="CHEBI:18420"/>
    </ligand>
</feature>
<sequence>MTSTSALPALDPAQIKPMADAIRALAMDAVETAKSGHPGMPMGMADAAAVLWSRHVTFDPANPSWPDRDRFVLSAGHGSMLVYALLHLIGVKGVTMDQIRNFRQLGSNTPGHPEYGHTPGVETTTGPLGQGISTAVGMALAERMLNARYGDELVDHYTWVIASDGDLQEGISQEAIALAGHWKLNRLIVLWDDNSISIDGATDLSDTTDHGARFESAGWRVMRVDGHDAAAIDKALTKARASDRPVMIACRTVIGKGAPTKAGTAGSHGSPLGADEIEGARKALDWPHGPFEIPQSVYDSWAGVAKRGAAARAAWAARHQASNRRADFDAQLSGETPRAALDALNDHIRAVLADKPALATRAASGKAIEAFWDKIPGLAGGSADLTGSVNTLVKGMAPLSADNYAGQYIHYGVREHGMAAAMNGMTLHGGVRPYAGTFLVFSDYCRPAVRLSALMNQPVIYVFTHDSIGLGEDGPTHQPVEHLSALRAIPNLVVLRPADAVEAAEAWAVALTRTDGPTALILSRQKTPHLRTDDGAANLSARGAYVLREADGPAQVTLVGTGTETALAVEAQGLLKARGVHARVVSAPSLETFLSQDAGYRDSVVDPTLPVVAVEAGLRWGWDALVGRDGGFVGMTGFGASAPAEALFDHFAITAEAVANEAAKRA</sequence>
<dbReference type="FunFam" id="3.40.50.970:FF:000003">
    <property type="entry name" value="Transketolase"/>
    <property type="match status" value="1"/>
</dbReference>
<evidence type="ECO:0000256" key="4">
    <source>
        <dbReference type="ARBA" id="ARBA00022679"/>
    </source>
</evidence>
<feature type="binding site" evidence="13">
    <location>
        <position position="77"/>
    </location>
    <ligand>
        <name>thiamine diphosphate</name>
        <dbReference type="ChEBI" id="CHEBI:58937"/>
    </ligand>
</feature>
<dbReference type="CDD" id="cd07033">
    <property type="entry name" value="TPP_PYR_DXS_TK_like"/>
    <property type="match status" value="1"/>
</dbReference>
<dbReference type="Gene3D" id="3.40.50.920">
    <property type="match status" value="1"/>
</dbReference>
<dbReference type="NCBIfam" id="TIGR00232">
    <property type="entry name" value="tktlase_bact"/>
    <property type="match status" value="1"/>
</dbReference>
<protein>
    <recommendedName>
        <fullName evidence="3 10">Transketolase</fullName>
        <ecNumber evidence="3 10">2.2.1.1</ecNumber>
    </recommendedName>
</protein>
<name>A0A5M6ZDP6_9PROT</name>
<gene>
    <name evidence="19" type="primary">tkt</name>
    <name evidence="19" type="ORF">F1654_10975</name>
</gene>
<evidence type="ECO:0000256" key="1">
    <source>
        <dbReference type="ARBA" id="ARBA00007131"/>
    </source>
</evidence>
<feature type="binding site" evidence="12">
    <location>
        <position position="477"/>
    </location>
    <ligand>
        <name>substrate</name>
    </ligand>
</feature>
<keyword evidence="5 14" id="KW-0479">Metal-binding</keyword>
<evidence type="ECO:0000256" key="3">
    <source>
        <dbReference type="ARBA" id="ARBA00013152"/>
    </source>
</evidence>
<dbReference type="GO" id="GO:0004802">
    <property type="term" value="F:transketolase activity"/>
    <property type="evidence" value="ECO:0007669"/>
    <property type="project" value="UniProtKB-UniRule"/>
</dbReference>
<evidence type="ECO:0000256" key="12">
    <source>
        <dbReference type="PIRSR" id="PIRSR605478-2"/>
    </source>
</evidence>
<keyword evidence="7 14" id="KW-0460">Magnesium</keyword>
<organism evidence="19 20">
    <name type="scientific">Alkalicaulis satelles</name>
    <dbReference type="NCBI Taxonomy" id="2609175"/>
    <lineage>
        <taxon>Bacteria</taxon>
        <taxon>Pseudomonadati</taxon>
        <taxon>Pseudomonadota</taxon>
        <taxon>Alphaproteobacteria</taxon>
        <taxon>Maricaulales</taxon>
        <taxon>Maricaulaceae</taxon>
        <taxon>Alkalicaulis</taxon>
    </lineage>
</organism>
<dbReference type="InterPro" id="IPR005478">
    <property type="entry name" value="Transketolase_bac-like"/>
</dbReference>
<evidence type="ECO:0000256" key="2">
    <source>
        <dbReference type="ARBA" id="ARBA00011738"/>
    </source>
</evidence>
<dbReference type="EMBL" id="VWOJ01000003">
    <property type="protein sequence ID" value="KAA5802340.1"/>
    <property type="molecule type" value="Genomic_DNA"/>
</dbReference>
<evidence type="ECO:0000256" key="14">
    <source>
        <dbReference type="PIRSR" id="PIRSR605478-4"/>
    </source>
</evidence>
<comment type="cofactor">
    <cofactor evidence="16">
        <name>Mg(2+)</name>
        <dbReference type="ChEBI" id="CHEBI:18420"/>
    </cofactor>
    <cofactor evidence="16">
        <name>Ca(2+)</name>
        <dbReference type="ChEBI" id="CHEBI:29108"/>
    </cofactor>
    <cofactor evidence="16">
        <name>Mn(2+)</name>
        <dbReference type="ChEBI" id="CHEBI:29035"/>
    </cofactor>
    <cofactor evidence="16">
        <name>Co(2+)</name>
        <dbReference type="ChEBI" id="CHEBI:48828"/>
    </cofactor>
    <text evidence="16">Binds 1 Mg(2+) ion per subunit. Can also utilize other divalent metal cations, such as Ca(2+), Mn(2+) and Co(2+).</text>
</comment>
<dbReference type="Pfam" id="PF02779">
    <property type="entry name" value="Transket_pyr"/>
    <property type="match status" value="1"/>
</dbReference>
<dbReference type="CDD" id="cd02012">
    <property type="entry name" value="TPP_TK"/>
    <property type="match status" value="1"/>
</dbReference>
<evidence type="ECO:0000259" key="18">
    <source>
        <dbReference type="SMART" id="SM00861"/>
    </source>
</evidence>
<feature type="binding site" evidence="12">
    <location>
        <position position="524"/>
    </location>
    <ligand>
        <name>substrate</name>
    </ligand>
</feature>
<keyword evidence="6 16" id="KW-0106">Calcium</keyword>
<feature type="binding site" evidence="14">
    <location>
        <position position="196"/>
    </location>
    <ligand>
        <name>Mg(2+)</name>
        <dbReference type="ChEBI" id="CHEBI:18420"/>
    </ligand>
</feature>
<dbReference type="FunFam" id="3.40.50.970:FF:000004">
    <property type="entry name" value="Transketolase"/>
    <property type="match status" value="1"/>
</dbReference>
<evidence type="ECO:0000256" key="9">
    <source>
        <dbReference type="ARBA" id="ARBA00049473"/>
    </source>
</evidence>
<dbReference type="InterPro" id="IPR055152">
    <property type="entry name" value="Transketolase-like_C_2"/>
</dbReference>
<evidence type="ECO:0000256" key="16">
    <source>
        <dbReference type="RuleBase" id="RU004996"/>
    </source>
</evidence>
<evidence type="ECO:0000313" key="19">
    <source>
        <dbReference type="EMBL" id="KAA5802340.1"/>
    </source>
</evidence>
<comment type="catalytic activity">
    <reaction evidence="9 16">
        <text>D-sedoheptulose 7-phosphate + D-glyceraldehyde 3-phosphate = aldehydo-D-ribose 5-phosphate + D-xylulose 5-phosphate</text>
        <dbReference type="Rhea" id="RHEA:10508"/>
        <dbReference type="ChEBI" id="CHEBI:57483"/>
        <dbReference type="ChEBI" id="CHEBI:57737"/>
        <dbReference type="ChEBI" id="CHEBI:58273"/>
        <dbReference type="ChEBI" id="CHEBI:59776"/>
        <dbReference type="EC" id="2.2.1.1"/>
    </reaction>
</comment>
<comment type="cofactor">
    <cofactor evidence="13">
        <name>thiamine diphosphate</name>
        <dbReference type="ChEBI" id="CHEBI:58937"/>
    </cofactor>
    <text evidence="13">Binds 1 thiamine pyrophosphate per subunit. During the reaction, the substrate forms a covalent intermediate with the cofactor.</text>
</comment>
<dbReference type="Pfam" id="PF00456">
    <property type="entry name" value="Transketolase_N"/>
    <property type="match status" value="1"/>
</dbReference>
<dbReference type="EC" id="2.2.1.1" evidence="3 10"/>
<keyword evidence="8 13" id="KW-0786">Thiamine pyrophosphate</keyword>
<dbReference type="InterPro" id="IPR005475">
    <property type="entry name" value="Transketolase-like_Pyr-bd"/>
</dbReference>
<evidence type="ECO:0000256" key="8">
    <source>
        <dbReference type="ARBA" id="ARBA00023052"/>
    </source>
</evidence>
<dbReference type="Proteomes" id="UP000325122">
    <property type="component" value="Unassembled WGS sequence"/>
</dbReference>
<dbReference type="PANTHER" id="PTHR43522">
    <property type="entry name" value="TRANSKETOLASE"/>
    <property type="match status" value="1"/>
</dbReference>
<feature type="binding site" evidence="12">
    <location>
        <position position="473"/>
    </location>
    <ligand>
        <name>substrate</name>
    </ligand>
</feature>
<dbReference type="SUPFAM" id="SSF52922">
    <property type="entry name" value="TK C-terminal domain-like"/>
    <property type="match status" value="1"/>
</dbReference>
<feature type="binding site" evidence="14">
    <location>
        <position position="164"/>
    </location>
    <ligand>
        <name>Mg(2+)</name>
        <dbReference type="ChEBI" id="CHEBI:18420"/>
    </ligand>
</feature>
<evidence type="ECO:0000256" key="7">
    <source>
        <dbReference type="ARBA" id="ARBA00022842"/>
    </source>
</evidence>
<dbReference type="Pfam" id="PF22613">
    <property type="entry name" value="Transketolase_C_1"/>
    <property type="match status" value="1"/>
</dbReference>
<dbReference type="InterPro" id="IPR020826">
    <property type="entry name" value="Transketolase_BS"/>
</dbReference>
<dbReference type="GO" id="GO:0006098">
    <property type="term" value="P:pentose-phosphate shunt"/>
    <property type="evidence" value="ECO:0007669"/>
    <property type="project" value="TreeGrafter"/>
</dbReference>
<feature type="binding site" evidence="12">
    <location>
        <position position="361"/>
    </location>
    <ligand>
        <name>substrate</name>
    </ligand>
</feature>
<reference evidence="19 20" key="1">
    <citation type="submission" date="2019-09" db="EMBL/GenBank/DDBJ databases">
        <authorList>
            <person name="Kevbrin V."/>
            <person name="Grouzdev D.S."/>
        </authorList>
    </citation>
    <scope>NUCLEOTIDE SEQUENCE [LARGE SCALE GENOMIC DNA]</scope>
    <source>
        <strain evidence="19 20">G-192</strain>
    </source>
</reference>
<dbReference type="InterPro" id="IPR005474">
    <property type="entry name" value="Transketolase_N"/>
</dbReference>
<dbReference type="InterPro" id="IPR029061">
    <property type="entry name" value="THDP-binding"/>
</dbReference>
<dbReference type="PANTHER" id="PTHR43522:SF2">
    <property type="entry name" value="TRANSKETOLASE 1-RELATED"/>
    <property type="match status" value="1"/>
</dbReference>
<comment type="function">
    <text evidence="16">Catalyzes the transfer of a two-carbon ketol group from a ketose donor to an aldose acceptor, via a covalent intermediate with the cofactor thiamine pyrophosphate.</text>
</comment>
<dbReference type="PROSITE" id="PS00802">
    <property type="entry name" value="TRANSKETOLASE_2"/>
    <property type="match status" value="1"/>
</dbReference>
<keyword evidence="20" id="KW-1185">Reference proteome</keyword>
<dbReference type="RefSeq" id="WP_150023590.1">
    <property type="nucleotide sequence ID" value="NZ_VWOJ01000003.1"/>
</dbReference>
<feature type="binding site" evidence="12">
    <location>
        <position position="37"/>
    </location>
    <ligand>
        <name>substrate</name>
    </ligand>
</feature>
<feature type="binding site" evidence="12">
    <location>
        <position position="465"/>
    </location>
    <ligand>
        <name>substrate</name>
    </ligand>
</feature>
<dbReference type="GO" id="GO:0005829">
    <property type="term" value="C:cytosol"/>
    <property type="evidence" value="ECO:0007669"/>
    <property type="project" value="TreeGrafter"/>
</dbReference>
<comment type="cofactor">
    <cofactor evidence="14">
        <name>Mg(2+)</name>
        <dbReference type="ChEBI" id="CHEBI:18420"/>
    </cofactor>
    <text evidence="14">Binds 1 Mg(2+) ion per subunit. Can also utilize other divalent metal cations, such as Ca(2+), Mn(2+) and Co(2+).</text>
</comment>
<comment type="similarity">
    <text evidence="1 16">Belongs to the transketolase family.</text>
</comment>
<proteinExistence type="inferred from homology"/>
<dbReference type="SMART" id="SM00861">
    <property type="entry name" value="Transket_pyr"/>
    <property type="match status" value="1"/>
</dbReference>
<keyword evidence="4 16" id="KW-0808">Transferase</keyword>
<evidence type="ECO:0000256" key="13">
    <source>
        <dbReference type="PIRSR" id="PIRSR605478-3"/>
    </source>
</evidence>
<accession>A0A5M6ZDP6</accession>
<dbReference type="SUPFAM" id="SSF52518">
    <property type="entry name" value="Thiamin diphosphate-binding fold (THDP-binding)"/>
    <property type="match status" value="2"/>
</dbReference>
<feature type="binding site" evidence="12">
    <location>
        <position position="388"/>
    </location>
    <ligand>
        <name>substrate</name>
    </ligand>
</feature>
<feature type="binding site" evidence="13">
    <location>
        <begin position="126"/>
        <end position="128"/>
    </location>
    <ligand>
        <name>thiamine diphosphate</name>
        <dbReference type="ChEBI" id="CHEBI:58937"/>
    </ligand>
</feature>
<feature type="binding site" evidence="13">
    <location>
        <position position="441"/>
    </location>
    <ligand>
        <name>thiamine diphosphate</name>
        <dbReference type="ChEBI" id="CHEBI:58937"/>
    </ligand>
</feature>
<evidence type="ECO:0000256" key="6">
    <source>
        <dbReference type="ARBA" id="ARBA00022837"/>
    </source>
</evidence>
<dbReference type="AlphaFoldDB" id="A0A5M6ZDP6"/>
<dbReference type="InterPro" id="IPR049557">
    <property type="entry name" value="Transketolase_CS"/>
</dbReference>
<evidence type="ECO:0000256" key="17">
    <source>
        <dbReference type="SAM" id="MobiDB-lite"/>
    </source>
</evidence>
<feature type="domain" description="Transketolase-like pyrimidine-binding" evidence="18">
    <location>
        <begin position="358"/>
        <end position="529"/>
    </location>
</feature>
<feature type="binding site" evidence="12">
    <location>
        <position position="268"/>
    </location>
    <ligand>
        <name>substrate</name>
    </ligand>
</feature>
<dbReference type="PROSITE" id="PS00801">
    <property type="entry name" value="TRANSKETOLASE_1"/>
    <property type="match status" value="1"/>
</dbReference>
<dbReference type="GO" id="GO:0046872">
    <property type="term" value="F:metal ion binding"/>
    <property type="evidence" value="ECO:0007669"/>
    <property type="project" value="UniProtKB-KW"/>
</dbReference>
<dbReference type="Gene3D" id="3.40.50.970">
    <property type="match status" value="2"/>
</dbReference>
<feature type="site" description="Important for catalytic activity" evidence="15">
    <location>
        <position position="37"/>
    </location>
</feature>
<evidence type="ECO:0000256" key="11">
    <source>
        <dbReference type="PIRSR" id="PIRSR605478-1"/>
    </source>
</evidence>
<feature type="binding site" evidence="13">
    <location>
        <position position="268"/>
    </location>
    <ligand>
        <name>thiamine diphosphate</name>
        <dbReference type="ChEBI" id="CHEBI:58937"/>
    </ligand>
</feature>
<evidence type="ECO:0000313" key="20">
    <source>
        <dbReference type="Proteomes" id="UP000325122"/>
    </source>
</evidence>
<feature type="binding site" evidence="13">
    <location>
        <position position="194"/>
    </location>
    <ligand>
        <name>thiamine diphosphate</name>
        <dbReference type="ChEBI" id="CHEBI:58937"/>
    </ligand>
</feature>
<dbReference type="InterPro" id="IPR033247">
    <property type="entry name" value="Transketolase_fam"/>
</dbReference>